<dbReference type="OrthoDB" id="366390at2759"/>
<evidence type="ECO:0000256" key="1">
    <source>
        <dbReference type="ARBA" id="ARBA00004906"/>
    </source>
</evidence>
<evidence type="ECO:0000259" key="2">
    <source>
        <dbReference type="PROSITE" id="PS50225"/>
    </source>
</evidence>
<protein>
    <submittedName>
        <fullName evidence="3">Ankyrin repeat and SOCS box protein 18</fullName>
    </submittedName>
</protein>
<feature type="domain" description="SOCS box" evidence="2">
    <location>
        <begin position="211"/>
        <end position="247"/>
    </location>
</feature>
<name>A0A9W3GN68_CAMBA</name>
<dbReference type="RefSeq" id="XP_010946519.1">
    <property type="nucleotide sequence ID" value="XM_010948217.2"/>
</dbReference>
<dbReference type="SUPFAM" id="SSF158235">
    <property type="entry name" value="SOCS box-like"/>
    <property type="match status" value="1"/>
</dbReference>
<dbReference type="Pfam" id="PF07525">
    <property type="entry name" value="SOCS_box"/>
    <property type="match status" value="1"/>
</dbReference>
<comment type="pathway">
    <text evidence="1">Protein modification; protein ubiquitination.</text>
</comment>
<dbReference type="InterPro" id="IPR036036">
    <property type="entry name" value="SOCS_box-like_dom_sf"/>
</dbReference>
<dbReference type="CTD" id="401036"/>
<dbReference type="Gene3D" id="1.25.40.20">
    <property type="entry name" value="Ankyrin repeat-containing domain"/>
    <property type="match status" value="1"/>
</dbReference>
<sequence length="256" mass="28978">MSISDRLPDYPVSSDLVRRLKSALDAEDEERVSDLIRSEVRHVDAVIELANDDWMKDPAARLPPAVLLALVTGDLGRLKPLMDQFFQDANVVFEIKKDEMEWHAKSAGTFGLSGLWTLEYKRELTTPLCIAAARGHTACVRHLLDRGPTVWPDAFPKVLKTCAAAPAVIEVLFNSYAQLRVSESWKELIPEDVLQRHQPFYRSLFALAHAPRCLQHLCRCAVRKTFGRKCFDLLPLLSLPKSLQNYLLLEPEGVLY</sequence>
<dbReference type="PROSITE" id="PS50225">
    <property type="entry name" value="SOCS"/>
    <property type="match status" value="1"/>
</dbReference>
<gene>
    <name evidence="3" type="primary">ASB18</name>
</gene>
<proteinExistence type="predicted"/>
<dbReference type="AlphaFoldDB" id="A0A9W3GN68"/>
<dbReference type="Gene3D" id="1.10.750.20">
    <property type="entry name" value="SOCS box"/>
    <property type="match status" value="1"/>
</dbReference>
<dbReference type="GO" id="GO:0035556">
    <property type="term" value="P:intracellular signal transduction"/>
    <property type="evidence" value="ECO:0007669"/>
    <property type="project" value="InterPro"/>
</dbReference>
<evidence type="ECO:0000313" key="3">
    <source>
        <dbReference type="RefSeq" id="XP_010946519.1"/>
    </source>
</evidence>
<organism evidence="3">
    <name type="scientific">Camelus bactrianus</name>
    <name type="common">Bactrian camel</name>
    <dbReference type="NCBI Taxonomy" id="9837"/>
    <lineage>
        <taxon>Eukaryota</taxon>
        <taxon>Metazoa</taxon>
        <taxon>Chordata</taxon>
        <taxon>Craniata</taxon>
        <taxon>Vertebrata</taxon>
        <taxon>Euteleostomi</taxon>
        <taxon>Mammalia</taxon>
        <taxon>Eutheria</taxon>
        <taxon>Laurasiatheria</taxon>
        <taxon>Artiodactyla</taxon>
        <taxon>Tylopoda</taxon>
        <taxon>Camelidae</taxon>
        <taxon>Camelus</taxon>
    </lineage>
</organism>
<dbReference type="CDD" id="cd03723">
    <property type="entry name" value="SOCS_ASB4_ASB18"/>
    <property type="match status" value="1"/>
</dbReference>
<reference evidence="3" key="1">
    <citation type="submission" date="2025-08" db="UniProtKB">
        <authorList>
            <consortium name="RefSeq"/>
        </authorList>
    </citation>
    <scope>IDENTIFICATION</scope>
    <source>
        <tissue evidence="3">Blood</tissue>
    </source>
</reference>
<dbReference type="SMART" id="SM00969">
    <property type="entry name" value="SOCS_box"/>
    <property type="match status" value="1"/>
</dbReference>
<dbReference type="InterPro" id="IPR001496">
    <property type="entry name" value="SOCS_box"/>
</dbReference>
<dbReference type="FunFam" id="1.10.750.20:FF:000001">
    <property type="entry name" value="Ankyrin repeat and SOCS box containing 1"/>
    <property type="match status" value="1"/>
</dbReference>
<dbReference type="InterPro" id="IPR036770">
    <property type="entry name" value="Ankyrin_rpt-contain_sf"/>
</dbReference>
<accession>A0A9W3GN68</accession>
<dbReference type="KEGG" id="cbai:105063619"/>